<evidence type="ECO:0000313" key="2">
    <source>
        <dbReference type="Proteomes" id="UP000467841"/>
    </source>
</evidence>
<keyword evidence="2" id="KW-1185">Reference proteome</keyword>
<sequence length="84" mass="9758">MEHGAGMRFLQRVCRVWWFQVEYKWKSSCAAVSAGWLYGDWTGGMVKERECRKLVDASTSEYETKLQLYEARAREVGMLEADAN</sequence>
<protein>
    <submittedName>
        <fullName evidence="1">Uncharacterized protein</fullName>
    </submittedName>
</protein>
<dbReference type="AlphaFoldDB" id="A0A6D2HQ74"/>
<dbReference type="EMBL" id="CACVBM020000366">
    <property type="protein sequence ID" value="CAA7018265.1"/>
    <property type="molecule type" value="Genomic_DNA"/>
</dbReference>
<comment type="caution">
    <text evidence="1">The sequence shown here is derived from an EMBL/GenBank/DDBJ whole genome shotgun (WGS) entry which is preliminary data.</text>
</comment>
<proteinExistence type="predicted"/>
<accession>A0A6D2HQ74</accession>
<gene>
    <name evidence="1" type="ORF">MERR_LOCUS5500</name>
</gene>
<reference evidence="1" key="1">
    <citation type="submission" date="2020-01" db="EMBL/GenBank/DDBJ databases">
        <authorList>
            <person name="Mishra B."/>
        </authorList>
    </citation>
    <scope>NUCLEOTIDE SEQUENCE [LARGE SCALE GENOMIC DNA]</scope>
</reference>
<name>A0A6D2HQ74_9BRAS</name>
<organism evidence="1 2">
    <name type="scientific">Microthlaspi erraticum</name>
    <dbReference type="NCBI Taxonomy" id="1685480"/>
    <lineage>
        <taxon>Eukaryota</taxon>
        <taxon>Viridiplantae</taxon>
        <taxon>Streptophyta</taxon>
        <taxon>Embryophyta</taxon>
        <taxon>Tracheophyta</taxon>
        <taxon>Spermatophyta</taxon>
        <taxon>Magnoliopsida</taxon>
        <taxon>eudicotyledons</taxon>
        <taxon>Gunneridae</taxon>
        <taxon>Pentapetalae</taxon>
        <taxon>rosids</taxon>
        <taxon>malvids</taxon>
        <taxon>Brassicales</taxon>
        <taxon>Brassicaceae</taxon>
        <taxon>Coluteocarpeae</taxon>
        <taxon>Microthlaspi</taxon>
    </lineage>
</organism>
<dbReference type="Proteomes" id="UP000467841">
    <property type="component" value="Unassembled WGS sequence"/>
</dbReference>
<evidence type="ECO:0000313" key="1">
    <source>
        <dbReference type="EMBL" id="CAA7018265.1"/>
    </source>
</evidence>